<feature type="active site" description="Proton acceptor" evidence="2">
    <location>
        <position position="121"/>
    </location>
</feature>
<name>A0A2T5IZW4_9GAMM</name>
<keyword evidence="4" id="KW-1185">Reference proteome</keyword>
<dbReference type="EC" id="3.1.4.58" evidence="2"/>
<dbReference type="OrthoDB" id="9789350at2"/>
<feature type="short sequence motif" description="HXTX 2" evidence="2">
    <location>
        <begin position="121"/>
        <end position="124"/>
    </location>
</feature>
<dbReference type="PANTHER" id="PTHR35561:SF1">
    <property type="entry name" value="RNA 2',3'-CYCLIC PHOSPHODIESTERASE"/>
    <property type="match status" value="1"/>
</dbReference>
<protein>
    <recommendedName>
        <fullName evidence="2">RNA 2',3'-cyclic phosphodiesterase</fullName>
        <shortName evidence="2">RNA 2',3'-CPDase</shortName>
        <ecNumber evidence="2">3.1.4.58</ecNumber>
    </recommendedName>
</protein>
<keyword evidence="1 2" id="KW-0378">Hydrolase</keyword>
<feature type="short sequence motif" description="HXTX 1" evidence="2">
    <location>
        <begin position="39"/>
        <end position="42"/>
    </location>
</feature>
<dbReference type="Pfam" id="PF13563">
    <property type="entry name" value="2_5_RNA_ligase2"/>
    <property type="match status" value="1"/>
</dbReference>
<dbReference type="HAMAP" id="MF_01940">
    <property type="entry name" value="RNA_CPDase"/>
    <property type="match status" value="1"/>
</dbReference>
<comment type="catalytic activity">
    <reaction evidence="2">
        <text>a 3'-end 2',3'-cyclophospho-ribonucleotide-RNA + H2O = a 3'-end 2'-phospho-ribonucleotide-RNA + H(+)</text>
        <dbReference type="Rhea" id="RHEA:11828"/>
        <dbReference type="Rhea" id="RHEA-COMP:10464"/>
        <dbReference type="Rhea" id="RHEA-COMP:17353"/>
        <dbReference type="ChEBI" id="CHEBI:15377"/>
        <dbReference type="ChEBI" id="CHEBI:15378"/>
        <dbReference type="ChEBI" id="CHEBI:83064"/>
        <dbReference type="ChEBI" id="CHEBI:173113"/>
        <dbReference type="EC" id="3.1.4.58"/>
    </reaction>
</comment>
<dbReference type="NCBIfam" id="TIGR02258">
    <property type="entry name" value="2_5_ligase"/>
    <property type="match status" value="1"/>
</dbReference>
<dbReference type="Proteomes" id="UP000244223">
    <property type="component" value="Unassembled WGS sequence"/>
</dbReference>
<accession>A0A2T5IZW4</accession>
<dbReference type="PANTHER" id="PTHR35561">
    <property type="entry name" value="RNA 2',3'-CYCLIC PHOSPHODIESTERASE"/>
    <property type="match status" value="1"/>
</dbReference>
<sequence>MRLFFALWPDNSTQQQWAFTTEPFVQRLVGKASPTQNLHLTLQFLGDVEGTRIRRLHEIAQRAVDRPIDFRFDRIECWRDAQLACLRPDHEPSSLVQLVNQLQHGLAMEGFKVERKKFKAHITLARHLQHYEAALPLWPALTWRASTLALVRSRLSAQGSLYAPVGLWPLAD</sequence>
<comment type="similarity">
    <text evidence="2">Belongs to the 2H phosphoesterase superfamily. ThpR family.</text>
</comment>
<dbReference type="Gene3D" id="3.90.1140.10">
    <property type="entry name" value="Cyclic phosphodiesterase"/>
    <property type="match status" value="1"/>
</dbReference>
<feature type="active site" description="Proton donor" evidence="2">
    <location>
        <position position="39"/>
    </location>
</feature>
<comment type="caution">
    <text evidence="3">The sequence shown here is derived from an EMBL/GenBank/DDBJ whole genome shotgun (WGS) entry which is preliminary data.</text>
</comment>
<reference evidence="3 4" key="1">
    <citation type="submission" date="2018-04" db="EMBL/GenBank/DDBJ databases">
        <title>Genomic Encyclopedia of Archaeal and Bacterial Type Strains, Phase II (KMG-II): from individual species to whole genera.</title>
        <authorList>
            <person name="Goeker M."/>
        </authorList>
    </citation>
    <scope>NUCLEOTIDE SEQUENCE [LARGE SCALE GENOMIC DNA]</scope>
    <source>
        <strain evidence="3 4">DSM 5822</strain>
    </source>
</reference>
<dbReference type="AlphaFoldDB" id="A0A2T5IZW4"/>
<proteinExistence type="inferred from homology"/>
<dbReference type="GO" id="GO:0004113">
    <property type="term" value="F:2',3'-cyclic-nucleotide 3'-phosphodiesterase activity"/>
    <property type="evidence" value="ECO:0007669"/>
    <property type="project" value="InterPro"/>
</dbReference>
<keyword evidence="3" id="KW-0436">Ligase</keyword>
<dbReference type="RefSeq" id="WP_107865561.1">
    <property type="nucleotide sequence ID" value="NZ_QAON01000006.1"/>
</dbReference>
<comment type="function">
    <text evidence="2">Hydrolyzes RNA 2',3'-cyclic phosphodiester to an RNA 2'-phosphomonoester.</text>
</comment>
<dbReference type="InterPro" id="IPR009097">
    <property type="entry name" value="Cyclic_Pdiesterase"/>
</dbReference>
<dbReference type="GO" id="GO:0016874">
    <property type="term" value="F:ligase activity"/>
    <property type="evidence" value="ECO:0007669"/>
    <property type="project" value="UniProtKB-KW"/>
</dbReference>
<organism evidence="3 4">
    <name type="scientific">Agitococcus lubricus</name>
    <dbReference type="NCBI Taxonomy" id="1077255"/>
    <lineage>
        <taxon>Bacteria</taxon>
        <taxon>Pseudomonadati</taxon>
        <taxon>Pseudomonadota</taxon>
        <taxon>Gammaproteobacteria</taxon>
        <taxon>Moraxellales</taxon>
        <taxon>Moraxellaceae</taxon>
        <taxon>Agitococcus</taxon>
    </lineage>
</organism>
<evidence type="ECO:0000313" key="3">
    <source>
        <dbReference type="EMBL" id="PTQ89606.1"/>
    </source>
</evidence>
<dbReference type="SUPFAM" id="SSF55144">
    <property type="entry name" value="LigT-like"/>
    <property type="match status" value="1"/>
</dbReference>
<dbReference type="EMBL" id="QAON01000006">
    <property type="protein sequence ID" value="PTQ89606.1"/>
    <property type="molecule type" value="Genomic_DNA"/>
</dbReference>
<dbReference type="InterPro" id="IPR004175">
    <property type="entry name" value="RNA_CPDase"/>
</dbReference>
<evidence type="ECO:0000256" key="1">
    <source>
        <dbReference type="ARBA" id="ARBA00022801"/>
    </source>
</evidence>
<evidence type="ECO:0000256" key="2">
    <source>
        <dbReference type="HAMAP-Rule" id="MF_01940"/>
    </source>
</evidence>
<dbReference type="GO" id="GO:0008664">
    <property type="term" value="F:RNA 2',3'-cyclic 3'-phosphodiesterase activity"/>
    <property type="evidence" value="ECO:0007669"/>
    <property type="project" value="UniProtKB-EC"/>
</dbReference>
<gene>
    <name evidence="3" type="ORF">C8N29_106137</name>
</gene>
<evidence type="ECO:0000313" key="4">
    <source>
        <dbReference type="Proteomes" id="UP000244223"/>
    </source>
</evidence>